<dbReference type="EMBL" id="JBHUDG010000001">
    <property type="protein sequence ID" value="MFD1628321.1"/>
    <property type="molecule type" value="Genomic_DNA"/>
</dbReference>
<keyword evidence="1" id="KW-0732">Signal</keyword>
<organism evidence="3 4">
    <name type="scientific">Pseudopedobacter beijingensis</name>
    <dbReference type="NCBI Taxonomy" id="1207056"/>
    <lineage>
        <taxon>Bacteria</taxon>
        <taxon>Pseudomonadati</taxon>
        <taxon>Bacteroidota</taxon>
        <taxon>Sphingobacteriia</taxon>
        <taxon>Sphingobacteriales</taxon>
        <taxon>Sphingobacteriaceae</taxon>
        <taxon>Pseudopedobacter</taxon>
    </lineage>
</organism>
<name>A0ABW4I6F4_9SPHI</name>
<evidence type="ECO:0000313" key="3">
    <source>
        <dbReference type="EMBL" id="MFD1628321.1"/>
    </source>
</evidence>
<dbReference type="Gene3D" id="3.40.50.1820">
    <property type="entry name" value="alpha/beta hydrolase"/>
    <property type="match status" value="1"/>
</dbReference>
<gene>
    <name evidence="3" type="ORF">ACFSAH_00450</name>
</gene>
<dbReference type="InterPro" id="IPR039069">
    <property type="entry name" value="CE7"/>
</dbReference>
<sequence>MKYIKILFVIGISMLTSSIKAQYSTAGIDIEEPKSGQVSSLQFSIALDKQDWLYKLGEQPRFRLKLVENNIPLDNVEISYAIGPEKMKATQRAKLKVSQGYAELIGESMTEPGFLRCDAQVVIGGKSYRATATAGFEPEKIKPTTARPKDFDAYWSKAIKQAKSIPLNTKLTSIQNKSHEDVSVYQVEYEFYNDGVKKFYGVLSMPKKEGKYPAIIRFPGAGWLPLSGDQQTASKGFVTLDLYIHGHPVTYEKSYYVNLQQNELKAYQYKGIEDKDSFYFKNVILGCVRSVDLIYSLPQFDGKSIGSWGSSQGGALSTITSALESRINYMVALCPAMCDFTGYINNRAGGWPHLFTKPELYEDKKEQVIKTLAYYDVVNFVKKLKIPSFFSWGFNDTVTPPTSIYAAYNVIESPKELYLIPEGVHKIYPEQREKTYDWLLKNVLVIGKNKLLFK</sequence>
<comment type="caution">
    <text evidence="3">The sequence shown here is derived from an EMBL/GenBank/DDBJ whole genome shotgun (WGS) entry which is preliminary data.</text>
</comment>
<feature type="signal peptide" evidence="1">
    <location>
        <begin position="1"/>
        <end position="21"/>
    </location>
</feature>
<protein>
    <submittedName>
        <fullName evidence="3">Acetylxylan esterase</fullName>
    </submittedName>
</protein>
<dbReference type="InterPro" id="IPR029058">
    <property type="entry name" value="AB_hydrolase_fold"/>
</dbReference>
<dbReference type="PANTHER" id="PTHR40111">
    <property type="entry name" value="CEPHALOSPORIN-C DEACETYLASE"/>
    <property type="match status" value="1"/>
</dbReference>
<dbReference type="RefSeq" id="WP_379660708.1">
    <property type="nucleotide sequence ID" value="NZ_JBHUDG010000001.1"/>
</dbReference>
<dbReference type="Pfam" id="PF05448">
    <property type="entry name" value="AXE1"/>
    <property type="match status" value="1"/>
</dbReference>
<feature type="chain" id="PRO_5047305420" evidence="1">
    <location>
        <begin position="22"/>
        <end position="454"/>
    </location>
</feature>
<accession>A0ABW4I6F4</accession>
<dbReference type="Proteomes" id="UP001597118">
    <property type="component" value="Unassembled WGS sequence"/>
</dbReference>
<keyword evidence="4" id="KW-1185">Reference proteome</keyword>
<feature type="domain" description="Acetyl xylan esterase" evidence="2">
    <location>
        <begin position="141"/>
        <end position="440"/>
    </location>
</feature>
<evidence type="ECO:0000256" key="1">
    <source>
        <dbReference type="SAM" id="SignalP"/>
    </source>
</evidence>
<proteinExistence type="predicted"/>
<evidence type="ECO:0000313" key="4">
    <source>
        <dbReference type="Proteomes" id="UP001597118"/>
    </source>
</evidence>
<dbReference type="InterPro" id="IPR008391">
    <property type="entry name" value="AXE1_dom"/>
</dbReference>
<dbReference type="PANTHER" id="PTHR40111:SF1">
    <property type="entry name" value="CEPHALOSPORIN-C DEACETYLASE"/>
    <property type="match status" value="1"/>
</dbReference>
<reference evidence="4" key="1">
    <citation type="journal article" date="2019" name="Int. J. Syst. Evol. Microbiol.">
        <title>The Global Catalogue of Microorganisms (GCM) 10K type strain sequencing project: providing services to taxonomists for standard genome sequencing and annotation.</title>
        <authorList>
            <consortium name="The Broad Institute Genomics Platform"/>
            <consortium name="The Broad Institute Genome Sequencing Center for Infectious Disease"/>
            <person name="Wu L."/>
            <person name="Ma J."/>
        </authorList>
    </citation>
    <scope>NUCLEOTIDE SEQUENCE [LARGE SCALE GENOMIC DNA]</scope>
    <source>
        <strain evidence="4">CCUG 53762</strain>
    </source>
</reference>
<evidence type="ECO:0000259" key="2">
    <source>
        <dbReference type="Pfam" id="PF05448"/>
    </source>
</evidence>
<dbReference type="SUPFAM" id="SSF53474">
    <property type="entry name" value="alpha/beta-Hydrolases"/>
    <property type="match status" value="1"/>
</dbReference>